<dbReference type="Proteomes" id="UP001244341">
    <property type="component" value="Chromosome 8b"/>
</dbReference>
<dbReference type="EMBL" id="CP126215">
    <property type="protein sequence ID" value="WIA17533.1"/>
    <property type="molecule type" value="Genomic_DNA"/>
</dbReference>
<evidence type="ECO:0000313" key="3">
    <source>
        <dbReference type="EMBL" id="WIA17533.1"/>
    </source>
</evidence>
<accession>A0ABY8U7U9</accession>
<keyword evidence="2" id="KW-0732">Signal</keyword>
<evidence type="ECO:0000313" key="4">
    <source>
        <dbReference type="Proteomes" id="UP001244341"/>
    </source>
</evidence>
<dbReference type="PANTHER" id="PTHR12904:SF23">
    <property type="entry name" value="PROTEIN ZER-1 HOMOLOG"/>
    <property type="match status" value="1"/>
</dbReference>
<evidence type="ECO:0000256" key="2">
    <source>
        <dbReference type="SAM" id="SignalP"/>
    </source>
</evidence>
<keyword evidence="4" id="KW-1185">Reference proteome</keyword>
<dbReference type="InterPro" id="IPR032675">
    <property type="entry name" value="LRR_dom_sf"/>
</dbReference>
<dbReference type="InterPro" id="IPR006553">
    <property type="entry name" value="Leu-rich_rpt_Cys-con_subtyp"/>
</dbReference>
<dbReference type="InterPro" id="IPR051341">
    <property type="entry name" value="Zyg-11_UBL_adapter"/>
</dbReference>
<evidence type="ECO:0000256" key="1">
    <source>
        <dbReference type="ARBA" id="ARBA00004430"/>
    </source>
</evidence>
<dbReference type="SUPFAM" id="SSF52058">
    <property type="entry name" value="L domain-like"/>
    <property type="match status" value="1"/>
</dbReference>
<dbReference type="Gene3D" id="3.80.10.10">
    <property type="entry name" value="Ribonuclease Inhibitor"/>
    <property type="match status" value="4"/>
</dbReference>
<feature type="chain" id="PRO_5046487744" description="F-box domain-containing protein" evidence="2">
    <location>
        <begin position="18"/>
        <end position="444"/>
    </location>
</feature>
<dbReference type="PANTHER" id="PTHR12904">
    <property type="match status" value="1"/>
</dbReference>
<evidence type="ECO:0008006" key="5">
    <source>
        <dbReference type="Google" id="ProtNLM"/>
    </source>
</evidence>
<sequence length="444" mass="46460">MSCIAVLPAAALQVILGHLCSGPNNSSTDVAHARLVCKRWADISCAAVNAVTPKSAAALVNTVGKFKALTHVDLRYIRSIDEPAAASLSKLRGLRSLSLPGSPCWDKLLLRGAVLQAIATSCSALTRLDISTATDDLAQQLHPLQQLQALSLSGRTTDSGLAQLSSLSQLQQLSLSCCDAISDAGLDVLTALPALRTLSLQSCLQLGDAALALLGQMTQLTALSLSHSCEDASSAGLLSLSSLKQLRVLNLSAASEGAAPGALARLLAALPQLTALDVSYCEHVNAAVLRAIAGLHDLRVLGLSGASPGSLHSLRCLRALSNLQQLQMRWIGQLKDSHVGFLPHLVSLTALDISYCRSLTGSGLQQLQWLPQLRSLNMMAVGSDDLSCLRALQQLTGLTQQLGLSAVYVSEVPAGLPQCEEGRVIACSSEQAPLMVARDVGLQV</sequence>
<protein>
    <recommendedName>
        <fullName evidence="5">F-box domain-containing protein</fullName>
    </recommendedName>
</protein>
<name>A0ABY8U7U9_TETOB</name>
<reference evidence="3 4" key="1">
    <citation type="submission" date="2023-05" db="EMBL/GenBank/DDBJ databases">
        <title>A 100% complete, gapless, phased diploid assembly of the Scenedesmus obliquus UTEX 3031 genome.</title>
        <authorList>
            <person name="Biondi T.C."/>
            <person name="Hanschen E.R."/>
            <person name="Kwon T."/>
            <person name="Eng W."/>
            <person name="Kruse C.P.S."/>
            <person name="Koehler S.I."/>
            <person name="Kunde Y."/>
            <person name="Gleasner C.D."/>
            <person name="You Mak K.T."/>
            <person name="Polle J."/>
            <person name="Hovde B.T."/>
            <person name="Starkenburg S.R."/>
        </authorList>
    </citation>
    <scope>NUCLEOTIDE SEQUENCE [LARGE SCALE GENOMIC DNA]</scope>
    <source>
        <strain evidence="3 4">DOE0152z</strain>
    </source>
</reference>
<comment type="subcellular location">
    <subcellularLocation>
        <location evidence="1">Cytoplasm</location>
        <location evidence="1">Cytoskeleton</location>
        <location evidence="1">Cilium axoneme</location>
    </subcellularLocation>
</comment>
<proteinExistence type="predicted"/>
<feature type="signal peptide" evidence="2">
    <location>
        <begin position="1"/>
        <end position="17"/>
    </location>
</feature>
<dbReference type="SMART" id="SM00367">
    <property type="entry name" value="LRR_CC"/>
    <property type="match status" value="5"/>
</dbReference>
<organism evidence="3 4">
    <name type="scientific">Tetradesmus obliquus</name>
    <name type="common">Green alga</name>
    <name type="synonym">Acutodesmus obliquus</name>
    <dbReference type="NCBI Taxonomy" id="3088"/>
    <lineage>
        <taxon>Eukaryota</taxon>
        <taxon>Viridiplantae</taxon>
        <taxon>Chlorophyta</taxon>
        <taxon>core chlorophytes</taxon>
        <taxon>Chlorophyceae</taxon>
        <taxon>CS clade</taxon>
        <taxon>Sphaeropleales</taxon>
        <taxon>Scenedesmaceae</taxon>
        <taxon>Tetradesmus</taxon>
    </lineage>
</organism>
<gene>
    <name evidence="3" type="ORF">OEZ85_014364</name>
</gene>